<keyword evidence="2" id="KW-1185">Reference proteome</keyword>
<proteinExistence type="predicted"/>
<organism evidence="1 2">
    <name type="scientific">Devosia aurantiaca</name>
    <dbReference type="NCBI Taxonomy" id="2714858"/>
    <lineage>
        <taxon>Bacteria</taxon>
        <taxon>Pseudomonadati</taxon>
        <taxon>Pseudomonadota</taxon>
        <taxon>Alphaproteobacteria</taxon>
        <taxon>Hyphomicrobiales</taxon>
        <taxon>Devosiaceae</taxon>
        <taxon>Devosia</taxon>
    </lineage>
</organism>
<gene>
    <name evidence="1" type="ORF">G5575_11535</name>
</gene>
<reference evidence="1 2" key="2">
    <citation type="submission" date="2020-03" db="EMBL/GenBank/DDBJ databases">
        <title>Devosia chinhatensis sp. nov., isolated from a hexachlorocyclohexane (HCH) dump site in India.</title>
        <authorList>
            <person name="Kumar M."/>
            <person name="Lal R."/>
        </authorList>
    </citation>
    <scope>NUCLEOTIDE SEQUENCE [LARGE SCALE GENOMIC DNA]</scope>
    <source>
        <strain evidence="1 2">H239</strain>
    </source>
</reference>
<dbReference type="RefSeq" id="WP_164534438.1">
    <property type="nucleotide sequence ID" value="NZ_JAALFG010000002.1"/>
</dbReference>
<protein>
    <submittedName>
        <fullName evidence="1">Uncharacterized protein</fullName>
    </submittedName>
</protein>
<dbReference type="Proteomes" id="UP000474802">
    <property type="component" value="Unassembled WGS sequence"/>
</dbReference>
<dbReference type="EMBL" id="JAALFG010000002">
    <property type="protein sequence ID" value="NGP18210.1"/>
    <property type="molecule type" value="Genomic_DNA"/>
</dbReference>
<evidence type="ECO:0000313" key="2">
    <source>
        <dbReference type="Proteomes" id="UP000474802"/>
    </source>
</evidence>
<sequence>MTEYEKLGSGSALLHDAVLVEITRLFGRSFAAVSTVDEIASLPVPVNQALATAEVWRARLGLKRIVVRIEDEKFWDPVWGRLVEPST</sequence>
<comment type="caution">
    <text evidence="1">The sequence shown here is derived from an EMBL/GenBank/DDBJ whole genome shotgun (WGS) entry which is preliminary data.</text>
</comment>
<reference evidence="1 2" key="1">
    <citation type="submission" date="2020-02" db="EMBL/GenBank/DDBJ databases">
        <authorList>
            <person name="Khan S.A."/>
            <person name="Jeon C.O."/>
            <person name="Chun B.H."/>
        </authorList>
    </citation>
    <scope>NUCLEOTIDE SEQUENCE [LARGE SCALE GENOMIC DNA]</scope>
    <source>
        <strain evidence="1 2">H239</strain>
    </source>
</reference>
<accession>A0A6M1SM66</accession>
<evidence type="ECO:0000313" key="1">
    <source>
        <dbReference type="EMBL" id="NGP18210.1"/>
    </source>
</evidence>
<name>A0A6M1SM66_9HYPH</name>
<dbReference type="AlphaFoldDB" id="A0A6M1SM66"/>